<gene>
    <name evidence="2" type="ORF">S12H4_41641</name>
</gene>
<protein>
    <recommendedName>
        <fullName evidence="1">DNA primase/polymerase bifunctional N-terminal domain-containing protein</fullName>
    </recommendedName>
</protein>
<evidence type="ECO:0000259" key="1">
    <source>
        <dbReference type="Pfam" id="PF09250"/>
    </source>
</evidence>
<comment type="caution">
    <text evidence="2">The sequence shown here is derived from an EMBL/GenBank/DDBJ whole genome shotgun (WGS) entry which is preliminary data.</text>
</comment>
<dbReference type="InterPro" id="IPR015330">
    <property type="entry name" value="DNA_primase/pol_bifunc_N"/>
</dbReference>
<proteinExistence type="predicted"/>
<dbReference type="Gene3D" id="3.30.720.160">
    <property type="entry name" value="Bifunctional DNA primase/polymerase, N-terminal"/>
    <property type="match status" value="1"/>
</dbReference>
<dbReference type="Pfam" id="PF09250">
    <property type="entry name" value="Prim-Pol"/>
    <property type="match status" value="1"/>
</dbReference>
<organism evidence="2">
    <name type="scientific">marine sediment metagenome</name>
    <dbReference type="NCBI Taxonomy" id="412755"/>
    <lineage>
        <taxon>unclassified sequences</taxon>
        <taxon>metagenomes</taxon>
        <taxon>ecological metagenomes</taxon>
    </lineage>
</organism>
<accession>X1VJS2</accession>
<dbReference type="AlphaFoldDB" id="X1VJS2"/>
<sequence>MQVEELLKSGFSIIPMKAEPAKQPAVYWKYYQYNRAGLKEIERWQKQFGDTNYAIVCGLISDLGSIDVDDLKQIPELLKRIPNLFDTCVIKTL</sequence>
<dbReference type="SUPFAM" id="SSF56747">
    <property type="entry name" value="Prim-pol domain"/>
    <property type="match status" value="1"/>
</dbReference>
<feature type="domain" description="DNA primase/polymerase bifunctional N-terminal" evidence="1">
    <location>
        <begin position="5"/>
        <end position="81"/>
    </location>
</feature>
<name>X1VJS2_9ZZZZ</name>
<dbReference type="EMBL" id="BARW01025397">
    <property type="protein sequence ID" value="GAJ08135.1"/>
    <property type="molecule type" value="Genomic_DNA"/>
</dbReference>
<reference evidence="2" key="1">
    <citation type="journal article" date="2014" name="Front. Microbiol.">
        <title>High frequency of phylogenetically diverse reductive dehalogenase-homologous genes in deep subseafloor sedimentary metagenomes.</title>
        <authorList>
            <person name="Kawai M."/>
            <person name="Futagami T."/>
            <person name="Toyoda A."/>
            <person name="Takaki Y."/>
            <person name="Nishi S."/>
            <person name="Hori S."/>
            <person name="Arai W."/>
            <person name="Tsubouchi T."/>
            <person name="Morono Y."/>
            <person name="Uchiyama I."/>
            <person name="Ito T."/>
            <person name="Fujiyama A."/>
            <person name="Inagaki F."/>
            <person name="Takami H."/>
        </authorList>
    </citation>
    <scope>NUCLEOTIDE SEQUENCE</scope>
    <source>
        <strain evidence="2">Expedition CK06-06</strain>
    </source>
</reference>
<evidence type="ECO:0000313" key="2">
    <source>
        <dbReference type="EMBL" id="GAJ08135.1"/>
    </source>
</evidence>
<feature type="non-terminal residue" evidence="2">
    <location>
        <position position="93"/>
    </location>
</feature>